<dbReference type="EMBL" id="MNCJ02000331">
    <property type="protein sequence ID" value="KAF5760399.1"/>
    <property type="molecule type" value="Genomic_DNA"/>
</dbReference>
<dbReference type="Gramene" id="mRNA:HanXRQr2_Chr16g0753071">
    <property type="protein sequence ID" value="CDS:HanXRQr2_Chr16g0753071.1"/>
    <property type="gene ID" value="HanXRQr2_Chr16g0753071"/>
</dbReference>
<reference evidence="2" key="1">
    <citation type="journal article" date="2017" name="Nature">
        <title>The sunflower genome provides insights into oil metabolism, flowering and Asterid evolution.</title>
        <authorList>
            <person name="Badouin H."/>
            <person name="Gouzy J."/>
            <person name="Grassa C.J."/>
            <person name="Murat F."/>
            <person name="Staton S.E."/>
            <person name="Cottret L."/>
            <person name="Lelandais-Briere C."/>
            <person name="Owens G.L."/>
            <person name="Carrere S."/>
            <person name="Mayjonade B."/>
            <person name="Legrand L."/>
            <person name="Gill N."/>
            <person name="Kane N.C."/>
            <person name="Bowers J.E."/>
            <person name="Hubner S."/>
            <person name="Bellec A."/>
            <person name="Berard A."/>
            <person name="Berges H."/>
            <person name="Blanchet N."/>
            <person name="Boniface M.C."/>
            <person name="Brunel D."/>
            <person name="Catrice O."/>
            <person name="Chaidir N."/>
            <person name="Claudel C."/>
            <person name="Donnadieu C."/>
            <person name="Faraut T."/>
            <person name="Fievet G."/>
            <person name="Helmstetter N."/>
            <person name="King M."/>
            <person name="Knapp S.J."/>
            <person name="Lai Z."/>
            <person name="Le Paslier M.C."/>
            <person name="Lippi Y."/>
            <person name="Lorenzon L."/>
            <person name="Mandel J.R."/>
            <person name="Marage G."/>
            <person name="Marchand G."/>
            <person name="Marquand E."/>
            <person name="Bret-Mestries E."/>
            <person name="Morien E."/>
            <person name="Nambeesan S."/>
            <person name="Nguyen T."/>
            <person name="Pegot-Espagnet P."/>
            <person name="Pouilly N."/>
            <person name="Raftis F."/>
            <person name="Sallet E."/>
            <person name="Schiex T."/>
            <person name="Thomas J."/>
            <person name="Vandecasteele C."/>
            <person name="Vares D."/>
            <person name="Vear F."/>
            <person name="Vautrin S."/>
            <person name="Crespi M."/>
            <person name="Mangin B."/>
            <person name="Burke J.M."/>
            <person name="Salse J."/>
            <person name="Munos S."/>
            <person name="Vincourt P."/>
            <person name="Rieseberg L.H."/>
            <person name="Langlade N.B."/>
        </authorList>
    </citation>
    <scope>NUCLEOTIDE SEQUENCE</scope>
    <source>
        <tissue evidence="2">Leaves</tissue>
    </source>
</reference>
<sequence length="63" mass="7516">MAQQKRIFGGLWWTNKKKHKTLTVDDNWRRQKEGEPHEDRLDVCESTFCKRTRLGNNSIEVEA</sequence>
<reference evidence="2" key="2">
    <citation type="submission" date="2020-06" db="EMBL/GenBank/DDBJ databases">
        <title>Helianthus annuus Genome sequencing and assembly Release 2.</title>
        <authorList>
            <person name="Gouzy J."/>
            <person name="Langlade N."/>
            <person name="Munos S."/>
        </authorList>
    </citation>
    <scope>NUCLEOTIDE SEQUENCE</scope>
    <source>
        <tissue evidence="2">Leaves</tissue>
    </source>
</reference>
<proteinExistence type="predicted"/>
<dbReference type="Proteomes" id="UP000215914">
    <property type="component" value="Unassembled WGS sequence"/>
</dbReference>
<name>A0A9K3DTI0_HELAN</name>
<organism evidence="2 3">
    <name type="scientific">Helianthus annuus</name>
    <name type="common">Common sunflower</name>
    <dbReference type="NCBI Taxonomy" id="4232"/>
    <lineage>
        <taxon>Eukaryota</taxon>
        <taxon>Viridiplantae</taxon>
        <taxon>Streptophyta</taxon>
        <taxon>Embryophyta</taxon>
        <taxon>Tracheophyta</taxon>
        <taxon>Spermatophyta</taxon>
        <taxon>Magnoliopsida</taxon>
        <taxon>eudicotyledons</taxon>
        <taxon>Gunneridae</taxon>
        <taxon>Pentapetalae</taxon>
        <taxon>asterids</taxon>
        <taxon>campanulids</taxon>
        <taxon>Asterales</taxon>
        <taxon>Asteraceae</taxon>
        <taxon>Asteroideae</taxon>
        <taxon>Heliantheae alliance</taxon>
        <taxon>Heliantheae</taxon>
        <taxon>Helianthus</taxon>
    </lineage>
</organism>
<keyword evidence="3" id="KW-1185">Reference proteome</keyword>
<accession>A0A9K3DTI0</accession>
<evidence type="ECO:0000313" key="1">
    <source>
        <dbReference type="EMBL" id="KAF5760398.1"/>
    </source>
</evidence>
<evidence type="ECO:0000313" key="3">
    <source>
        <dbReference type="Proteomes" id="UP000215914"/>
    </source>
</evidence>
<dbReference type="Gramene" id="mRNA:HanXRQr2_Chr16g0753081">
    <property type="protein sequence ID" value="CDS:HanXRQr2_Chr16g0753081.1"/>
    <property type="gene ID" value="HanXRQr2_Chr16g0753081"/>
</dbReference>
<gene>
    <name evidence="1" type="ORF">HanXRQr2_Chr16g0753071</name>
    <name evidence="2" type="ORF">HanXRQr2_Chr16g0753081</name>
</gene>
<protein>
    <submittedName>
        <fullName evidence="2">Uncharacterized protein</fullName>
    </submittedName>
</protein>
<dbReference type="EMBL" id="MNCJ02000331">
    <property type="protein sequence ID" value="KAF5760398.1"/>
    <property type="molecule type" value="Genomic_DNA"/>
</dbReference>
<dbReference type="AlphaFoldDB" id="A0A9K3DTI0"/>
<evidence type="ECO:0000313" key="2">
    <source>
        <dbReference type="EMBL" id="KAF5760399.1"/>
    </source>
</evidence>
<comment type="caution">
    <text evidence="2">The sequence shown here is derived from an EMBL/GenBank/DDBJ whole genome shotgun (WGS) entry which is preliminary data.</text>
</comment>